<dbReference type="EMBL" id="BMAW01020712">
    <property type="protein sequence ID" value="GFT69498.1"/>
    <property type="molecule type" value="Genomic_DNA"/>
</dbReference>
<comment type="caution">
    <text evidence="2">The sequence shown here is derived from an EMBL/GenBank/DDBJ whole genome shotgun (WGS) entry which is preliminary data.</text>
</comment>
<accession>A0A8X6U0K5</accession>
<organism evidence="2 3">
    <name type="scientific">Nephila pilipes</name>
    <name type="common">Giant wood spider</name>
    <name type="synonym">Nephila maculata</name>
    <dbReference type="NCBI Taxonomy" id="299642"/>
    <lineage>
        <taxon>Eukaryota</taxon>
        <taxon>Metazoa</taxon>
        <taxon>Ecdysozoa</taxon>
        <taxon>Arthropoda</taxon>
        <taxon>Chelicerata</taxon>
        <taxon>Arachnida</taxon>
        <taxon>Araneae</taxon>
        <taxon>Araneomorphae</taxon>
        <taxon>Entelegynae</taxon>
        <taxon>Araneoidea</taxon>
        <taxon>Nephilidae</taxon>
        <taxon>Nephila</taxon>
    </lineage>
</organism>
<feature type="compositionally biased region" description="Polar residues" evidence="1">
    <location>
        <begin position="1"/>
        <end position="11"/>
    </location>
</feature>
<protein>
    <submittedName>
        <fullName evidence="2">Uncharacterized protein</fullName>
    </submittedName>
</protein>
<gene>
    <name evidence="2" type="ORF">NPIL_500211</name>
</gene>
<feature type="region of interest" description="Disordered" evidence="1">
    <location>
        <begin position="53"/>
        <end position="118"/>
    </location>
</feature>
<evidence type="ECO:0000313" key="3">
    <source>
        <dbReference type="Proteomes" id="UP000887013"/>
    </source>
</evidence>
<dbReference type="AlphaFoldDB" id="A0A8X6U0K5"/>
<reference evidence="2" key="1">
    <citation type="submission" date="2020-08" db="EMBL/GenBank/DDBJ databases">
        <title>Multicomponent nature underlies the extraordinary mechanical properties of spider dragline silk.</title>
        <authorList>
            <person name="Kono N."/>
            <person name="Nakamura H."/>
            <person name="Mori M."/>
            <person name="Yoshida Y."/>
            <person name="Ohtoshi R."/>
            <person name="Malay A.D."/>
            <person name="Moran D.A.P."/>
            <person name="Tomita M."/>
            <person name="Numata K."/>
            <person name="Arakawa K."/>
        </authorList>
    </citation>
    <scope>NUCLEOTIDE SEQUENCE</scope>
</reference>
<evidence type="ECO:0000256" key="1">
    <source>
        <dbReference type="SAM" id="MobiDB-lite"/>
    </source>
</evidence>
<feature type="region of interest" description="Disordered" evidence="1">
    <location>
        <begin position="1"/>
        <end position="38"/>
    </location>
</feature>
<dbReference type="Proteomes" id="UP000887013">
    <property type="component" value="Unassembled WGS sequence"/>
</dbReference>
<keyword evidence="3" id="KW-1185">Reference proteome</keyword>
<name>A0A8X6U0K5_NEPPI</name>
<feature type="compositionally biased region" description="Basic and acidic residues" evidence="1">
    <location>
        <begin position="67"/>
        <end position="79"/>
    </location>
</feature>
<proteinExistence type="predicted"/>
<evidence type="ECO:0000313" key="2">
    <source>
        <dbReference type="EMBL" id="GFT69498.1"/>
    </source>
</evidence>
<sequence length="118" mass="13556">MIYTTTKPQSSEGRKKGIKRIKQNIAPRTSPGIQPTKNYSADSSIFLAVLKGKQNKKTHPPSHYIPRLKDQTHQHEKKCSTRIPKKRQGRGDDKEMPKNFFSPPPSLSTRARYFRPIL</sequence>